<dbReference type="RefSeq" id="WP_083239668.1">
    <property type="nucleotide sequence ID" value="NZ_MDCJ01000007.1"/>
</dbReference>
<gene>
    <name evidence="1" type="ORF">VSF3289_03678</name>
</gene>
<name>A0A1E3WFE3_9VIBR</name>
<comment type="caution">
    <text evidence="1">The sequence shown here is derived from an EMBL/GenBank/DDBJ whole genome shotgun (WGS) entry which is preliminary data.</text>
</comment>
<evidence type="ECO:0000313" key="1">
    <source>
        <dbReference type="EMBL" id="ODS04539.1"/>
    </source>
</evidence>
<protein>
    <submittedName>
        <fullName evidence="1">Uncharacterized protein</fullName>
    </submittedName>
</protein>
<evidence type="ECO:0000313" key="2">
    <source>
        <dbReference type="Proteomes" id="UP000095131"/>
    </source>
</evidence>
<accession>A0A1E3WFE3</accession>
<dbReference type="PATRIC" id="fig|45658.8.peg.3639"/>
<dbReference type="EMBL" id="MDCJ01000007">
    <property type="protein sequence ID" value="ODS04539.1"/>
    <property type="molecule type" value="Genomic_DNA"/>
</dbReference>
<sequence>MIVRYIAIFLVALSVGAYASFYVVTEQVEIIKKAEYQKGFEKGSNAFRLAKGKDSAPLVEKSNLLARYTMCELDGVESDAIATVLVLDALQLGTLTKQNQELIADTLQTTLSLYSSLDGKYSEQGVLNQMLVQYCEANLQFFGDCSKIQNLAEKDLSKHAPKCT</sequence>
<dbReference type="AlphaFoldDB" id="A0A1E3WFE3"/>
<organism evidence="1 2">
    <name type="scientific">Vibrio scophthalmi</name>
    <dbReference type="NCBI Taxonomy" id="45658"/>
    <lineage>
        <taxon>Bacteria</taxon>
        <taxon>Pseudomonadati</taxon>
        <taxon>Pseudomonadota</taxon>
        <taxon>Gammaproteobacteria</taxon>
        <taxon>Vibrionales</taxon>
        <taxon>Vibrionaceae</taxon>
        <taxon>Vibrio</taxon>
    </lineage>
</organism>
<dbReference type="Proteomes" id="UP000095131">
    <property type="component" value="Unassembled WGS sequence"/>
</dbReference>
<proteinExistence type="predicted"/>
<reference evidence="1 2" key="1">
    <citation type="submission" date="2016-08" db="EMBL/GenBank/DDBJ databases">
        <title>Genome sequencing of Vibrio scophthalmi strain FP3289, an isolated from Paralichthys olivaceus.</title>
        <authorList>
            <person name="Han H.-J."/>
        </authorList>
    </citation>
    <scope>NUCLEOTIDE SEQUENCE [LARGE SCALE GENOMIC DNA]</scope>
    <source>
        <strain evidence="1 2">FP3289</strain>
    </source>
</reference>
<dbReference type="OrthoDB" id="5891204at2"/>